<dbReference type="KEGG" id="dak:DaAHT2_0916"/>
<keyword evidence="1" id="KW-0732">Signal</keyword>
<dbReference type="SUPFAM" id="SSF56925">
    <property type="entry name" value="OMPA-like"/>
    <property type="match status" value="1"/>
</dbReference>
<dbReference type="AlphaFoldDB" id="D6Z245"/>
<keyword evidence="3" id="KW-1185">Reference proteome</keyword>
<feature type="chain" id="PRO_5003091246" description="TIGR04219 family outer membrane beta-barrel protein" evidence="1">
    <location>
        <begin position="23"/>
        <end position="254"/>
    </location>
</feature>
<sequence>MKQAACLLAALALLALPAKALALGLEVAVGVWSQSPSGDIGYEIDSSDDRLDLKRDAGFDRESRFTGRAKLELPIIPNIYLQATPMEFSGKGDKSVDFRFGDQTFDADVDFKSKLTLDQYDVALYYGLPLAGLATLGTVNIDLGLNLRFVSLKAEVDQPDTGFKESRSATLTVPMLYAGVQISPVDRFRLDLEGRYIAYSGNRYLDLVARLQGKISGPFFAAAGWRHQDIKIDARDIEGSLKVNGPFLETGFTF</sequence>
<evidence type="ECO:0000313" key="3">
    <source>
        <dbReference type="Proteomes" id="UP000001508"/>
    </source>
</evidence>
<gene>
    <name evidence="2" type="ordered locus">DaAHT2_0916</name>
</gene>
<organism evidence="2 3">
    <name type="scientific">Desulfurivibrio alkaliphilus (strain DSM 19089 / UNIQEM U267 / AHT2)</name>
    <dbReference type="NCBI Taxonomy" id="589865"/>
    <lineage>
        <taxon>Bacteria</taxon>
        <taxon>Pseudomonadati</taxon>
        <taxon>Thermodesulfobacteriota</taxon>
        <taxon>Desulfobulbia</taxon>
        <taxon>Desulfobulbales</taxon>
        <taxon>Desulfobulbaceae</taxon>
        <taxon>Desulfurivibrio</taxon>
    </lineage>
</organism>
<evidence type="ECO:0000313" key="2">
    <source>
        <dbReference type="EMBL" id="ADH85620.1"/>
    </source>
</evidence>
<dbReference type="STRING" id="589865.DaAHT2_0916"/>
<dbReference type="RefSeq" id="WP_013163150.1">
    <property type="nucleotide sequence ID" value="NC_014216.1"/>
</dbReference>
<evidence type="ECO:0000256" key="1">
    <source>
        <dbReference type="SAM" id="SignalP"/>
    </source>
</evidence>
<reference evidence="3" key="1">
    <citation type="submission" date="2010-02" db="EMBL/GenBank/DDBJ databases">
        <title>Complete sequence of Desulfurivibrio alkaliphilus AHT2.</title>
        <authorList>
            <consortium name="US DOE Joint Genome Institute"/>
            <person name="Pitluck S."/>
            <person name="Chertkov O."/>
            <person name="Detter J.C."/>
            <person name="Han C."/>
            <person name="Tapia R."/>
            <person name="Larimer F."/>
            <person name="Land M."/>
            <person name="Hauser L."/>
            <person name="Kyrpides N."/>
            <person name="Mikhailova N."/>
            <person name="Sorokin D.Y."/>
            <person name="Muyzer G."/>
            <person name="Woyke T."/>
        </authorList>
    </citation>
    <scope>NUCLEOTIDE SEQUENCE [LARGE SCALE GENOMIC DNA]</scope>
    <source>
        <strain evidence="3">DSM 19089 / UNIQEM U267 / AHT2</strain>
    </source>
</reference>
<protein>
    <recommendedName>
        <fullName evidence="4">TIGR04219 family outer membrane beta-barrel protein</fullName>
    </recommendedName>
</protein>
<dbReference type="EMBL" id="CP001940">
    <property type="protein sequence ID" value="ADH85620.1"/>
    <property type="molecule type" value="Genomic_DNA"/>
</dbReference>
<dbReference type="Proteomes" id="UP000001508">
    <property type="component" value="Chromosome"/>
</dbReference>
<name>D6Z245_DESAT</name>
<dbReference type="InParanoid" id="D6Z245"/>
<proteinExistence type="predicted"/>
<evidence type="ECO:0008006" key="4">
    <source>
        <dbReference type="Google" id="ProtNLM"/>
    </source>
</evidence>
<dbReference type="HOGENOM" id="CLU_093491_0_0_7"/>
<dbReference type="InterPro" id="IPR011250">
    <property type="entry name" value="OMP/PagP_B-barrel"/>
</dbReference>
<dbReference type="eggNOG" id="COG3637">
    <property type="taxonomic scope" value="Bacteria"/>
</dbReference>
<dbReference type="InterPro" id="IPR026387">
    <property type="entry name" value="OMP_w_GlyGly"/>
</dbReference>
<dbReference type="OrthoDB" id="11310at2"/>
<dbReference type="NCBIfam" id="TIGR04219">
    <property type="entry name" value="OMP_w_GlyGly"/>
    <property type="match status" value="1"/>
</dbReference>
<feature type="signal peptide" evidence="1">
    <location>
        <begin position="1"/>
        <end position="22"/>
    </location>
</feature>
<accession>D6Z245</accession>